<gene>
    <name evidence="2" type="ORF">GUJ93_ZPchr0001g29895</name>
</gene>
<evidence type="ECO:0000313" key="3">
    <source>
        <dbReference type="Proteomes" id="UP000729402"/>
    </source>
</evidence>
<sequence length="130" mass="13601">MRLAIVSGNGGELMRETTTSMPPPATKRKTTRTNTSAAAWPPLLPRRRVALVVCLAWALVTCLHGGVGGSGVSLADAAPVRRQGVASSGAYVVGSRPVPSAARSSWSPSAARFADDKRRIPSCPDALHNR</sequence>
<dbReference type="PANTHER" id="PTHR37184:SF2">
    <property type="entry name" value="CLAVATA3_ESR (CLE)-RELATED PROTEIN 43"/>
    <property type="match status" value="1"/>
</dbReference>
<organism evidence="2 3">
    <name type="scientific">Zizania palustris</name>
    <name type="common">Northern wild rice</name>
    <dbReference type="NCBI Taxonomy" id="103762"/>
    <lineage>
        <taxon>Eukaryota</taxon>
        <taxon>Viridiplantae</taxon>
        <taxon>Streptophyta</taxon>
        <taxon>Embryophyta</taxon>
        <taxon>Tracheophyta</taxon>
        <taxon>Spermatophyta</taxon>
        <taxon>Magnoliopsida</taxon>
        <taxon>Liliopsida</taxon>
        <taxon>Poales</taxon>
        <taxon>Poaceae</taxon>
        <taxon>BOP clade</taxon>
        <taxon>Oryzoideae</taxon>
        <taxon>Oryzeae</taxon>
        <taxon>Zizaniinae</taxon>
        <taxon>Zizania</taxon>
    </lineage>
</organism>
<dbReference type="PANTHER" id="PTHR37184">
    <property type="entry name" value="CLAVATA3/ESR (CLE)-RELATED PROTEIN 27"/>
    <property type="match status" value="1"/>
</dbReference>
<comment type="caution">
    <text evidence="2">The sequence shown here is derived from an EMBL/GenBank/DDBJ whole genome shotgun (WGS) entry which is preliminary data.</text>
</comment>
<keyword evidence="3" id="KW-1185">Reference proteome</keyword>
<dbReference type="InterPro" id="IPR040274">
    <property type="entry name" value="CLE27/CLE43"/>
</dbReference>
<reference evidence="2" key="1">
    <citation type="journal article" date="2021" name="bioRxiv">
        <title>Whole Genome Assembly and Annotation of Northern Wild Rice, Zizania palustris L., Supports a Whole Genome Duplication in the Zizania Genus.</title>
        <authorList>
            <person name="Haas M."/>
            <person name="Kono T."/>
            <person name="Macchietto M."/>
            <person name="Millas R."/>
            <person name="McGilp L."/>
            <person name="Shao M."/>
            <person name="Duquette J."/>
            <person name="Hirsch C.N."/>
            <person name="Kimball J."/>
        </authorList>
    </citation>
    <scope>NUCLEOTIDE SEQUENCE</scope>
    <source>
        <tissue evidence="2">Fresh leaf tissue</tissue>
    </source>
</reference>
<dbReference type="EMBL" id="JAAALK010000288">
    <property type="protein sequence ID" value="KAG8053563.1"/>
    <property type="molecule type" value="Genomic_DNA"/>
</dbReference>
<reference evidence="2" key="2">
    <citation type="submission" date="2021-02" db="EMBL/GenBank/DDBJ databases">
        <authorList>
            <person name="Kimball J.A."/>
            <person name="Haas M.W."/>
            <person name="Macchietto M."/>
            <person name="Kono T."/>
            <person name="Duquette J."/>
            <person name="Shao M."/>
        </authorList>
    </citation>
    <scope>NUCLEOTIDE SEQUENCE</scope>
    <source>
        <tissue evidence="2">Fresh leaf tissue</tissue>
    </source>
</reference>
<protein>
    <submittedName>
        <fullName evidence="2">Uncharacterized protein</fullName>
    </submittedName>
</protein>
<feature type="region of interest" description="Disordered" evidence="1">
    <location>
        <begin position="1"/>
        <end position="39"/>
    </location>
</feature>
<evidence type="ECO:0000256" key="1">
    <source>
        <dbReference type="SAM" id="MobiDB-lite"/>
    </source>
</evidence>
<evidence type="ECO:0000313" key="2">
    <source>
        <dbReference type="EMBL" id="KAG8053563.1"/>
    </source>
</evidence>
<name>A0A8J5RNV5_ZIZPA</name>
<accession>A0A8J5RNV5</accession>
<proteinExistence type="predicted"/>
<dbReference type="AlphaFoldDB" id="A0A8J5RNV5"/>
<dbReference type="Proteomes" id="UP000729402">
    <property type="component" value="Unassembled WGS sequence"/>
</dbReference>